<keyword evidence="3" id="KW-1185">Reference proteome</keyword>
<dbReference type="PANTHER" id="PTHR31562">
    <property type="entry name" value="PROTEIN CBG18972"/>
    <property type="match status" value="1"/>
</dbReference>
<sequence length="347" mass="41098">IYYSKWNSILIFPTIKKNISIPDYYTTITSVTRKLNIGIVIVSDVNGEQKYKRYTKNLECYAKRHGYTFLILDPKYYFICSHLKNFFFQKHCAIMNYLISMSNLNWLLVLDGDIFVVNASKLIEEFIPNEENIHVVHYERFYTGEITAGAYLIKNHVWSHNYLLTWTNFYSKLPKTNYHNHDNGALHMIFLQMIDKNNETQAKCYSIYLQSTGEKNYYKYLRCFRCSIGGQRIFKHIRLLRRGQGFSRDFSVPFTRDFLLHGYKGDLSKYFYNTTECAKDWLSNIRQTLFVSNITTAKNIIRKKDQFAIKNYSECLGITDVTDCWPNCEEEITGEKLVKYLRALCHE</sequence>
<dbReference type="EMBL" id="CAJOBC010097886">
    <property type="protein sequence ID" value="CAF4450592.1"/>
    <property type="molecule type" value="Genomic_DNA"/>
</dbReference>
<dbReference type="Proteomes" id="UP000663829">
    <property type="component" value="Unassembled WGS sequence"/>
</dbReference>
<dbReference type="OrthoDB" id="407658at2759"/>
<dbReference type="Pfam" id="PF03314">
    <property type="entry name" value="DUF273"/>
    <property type="match status" value="1"/>
</dbReference>
<dbReference type="InterPro" id="IPR004988">
    <property type="entry name" value="DUF273"/>
</dbReference>
<dbReference type="InterPro" id="IPR029044">
    <property type="entry name" value="Nucleotide-diphossugar_trans"/>
</dbReference>
<evidence type="ECO:0000313" key="1">
    <source>
        <dbReference type="EMBL" id="CAF1582438.1"/>
    </source>
</evidence>
<name>A0A815ZF20_9BILA</name>
<dbReference type="Proteomes" id="UP000681722">
    <property type="component" value="Unassembled WGS sequence"/>
</dbReference>
<feature type="non-terminal residue" evidence="1">
    <location>
        <position position="1"/>
    </location>
</feature>
<evidence type="ECO:0000313" key="2">
    <source>
        <dbReference type="EMBL" id="CAF4450592.1"/>
    </source>
</evidence>
<proteinExistence type="predicted"/>
<reference evidence="1" key="1">
    <citation type="submission" date="2021-02" db="EMBL/GenBank/DDBJ databases">
        <authorList>
            <person name="Nowell W R."/>
        </authorList>
    </citation>
    <scope>NUCLEOTIDE SEQUENCE</scope>
</reference>
<gene>
    <name evidence="1" type="ORF">GPM918_LOCUS41188</name>
    <name evidence="2" type="ORF">SRO942_LOCUS42213</name>
</gene>
<dbReference type="AlphaFoldDB" id="A0A815ZF20"/>
<dbReference type="PANTHER" id="PTHR31562:SF4">
    <property type="entry name" value="DUF268 DOMAIN-CONTAINING PROTEIN-RELATED"/>
    <property type="match status" value="1"/>
</dbReference>
<dbReference type="Gene3D" id="3.90.550.10">
    <property type="entry name" value="Spore Coat Polysaccharide Biosynthesis Protein SpsA, Chain A"/>
    <property type="match status" value="1"/>
</dbReference>
<accession>A0A815ZF20</accession>
<evidence type="ECO:0000313" key="3">
    <source>
        <dbReference type="Proteomes" id="UP000663829"/>
    </source>
</evidence>
<organism evidence="1 3">
    <name type="scientific">Didymodactylos carnosus</name>
    <dbReference type="NCBI Taxonomy" id="1234261"/>
    <lineage>
        <taxon>Eukaryota</taxon>
        <taxon>Metazoa</taxon>
        <taxon>Spiralia</taxon>
        <taxon>Gnathifera</taxon>
        <taxon>Rotifera</taxon>
        <taxon>Eurotatoria</taxon>
        <taxon>Bdelloidea</taxon>
        <taxon>Philodinida</taxon>
        <taxon>Philodinidae</taxon>
        <taxon>Didymodactylos</taxon>
    </lineage>
</organism>
<dbReference type="EMBL" id="CAJNOQ010031894">
    <property type="protein sequence ID" value="CAF1582438.1"/>
    <property type="molecule type" value="Genomic_DNA"/>
</dbReference>
<protein>
    <submittedName>
        <fullName evidence="1">Uncharacterized protein</fullName>
    </submittedName>
</protein>
<comment type="caution">
    <text evidence="1">The sequence shown here is derived from an EMBL/GenBank/DDBJ whole genome shotgun (WGS) entry which is preliminary data.</text>
</comment>